<evidence type="ECO:0000313" key="1">
    <source>
        <dbReference type="EMBL" id="SFU37019.1"/>
    </source>
</evidence>
<dbReference type="STRING" id="388950.GCA_001611675_03434"/>
<name>A0A1I7FLC7_9BACT</name>
<dbReference type="Proteomes" id="UP000182491">
    <property type="component" value="Unassembled WGS sequence"/>
</dbReference>
<dbReference type="EMBL" id="FPCA01000001">
    <property type="protein sequence ID" value="SFU37019.1"/>
    <property type="molecule type" value="Genomic_DNA"/>
</dbReference>
<accession>A0A1I7FLC7</accession>
<evidence type="ECO:0000313" key="2">
    <source>
        <dbReference type="Proteomes" id="UP000182491"/>
    </source>
</evidence>
<keyword evidence="2" id="KW-1185">Reference proteome</keyword>
<dbReference type="AlphaFoldDB" id="A0A1I7FLC7"/>
<proteinExistence type="predicted"/>
<reference evidence="2" key="1">
    <citation type="submission" date="2016-10" db="EMBL/GenBank/DDBJ databases">
        <authorList>
            <person name="Varghese N."/>
        </authorList>
    </citation>
    <scope>NUCLEOTIDE SEQUENCE [LARGE SCALE GENOMIC DNA]</scope>
    <source>
        <strain evidence="2">DSM 18820</strain>
    </source>
</reference>
<sequence>MILWYKVICFARRLLSVFLTFFNMPRHHDDGTLYLLYYTYFHNCNSSSGTRTGLNFPEFTS</sequence>
<gene>
    <name evidence="1" type="ORF">SAMN04487941_0298</name>
</gene>
<organism evidence="1 2">
    <name type="scientific">Pontibacter akesuensis</name>
    <dbReference type="NCBI Taxonomy" id="388950"/>
    <lineage>
        <taxon>Bacteria</taxon>
        <taxon>Pseudomonadati</taxon>
        <taxon>Bacteroidota</taxon>
        <taxon>Cytophagia</taxon>
        <taxon>Cytophagales</taxon>
        <taxon>Hymenobacteraceae</taxon>
        <taxon>Pontibacter</taxon>
    </lineage>
</organism>
<protein>
    <submittedName>
        <fullName evidence="1">Uncharacterized protein</fullName>
    </submittedName>
</protein>